<keyword evidence="2" id="KW-0472">Membrane</keyword>
<dbReference type="Proteomes" id="UP000290289">
    <property type="component" value="Chromosome 15"/>
</dbReference>
<evidence type="ECO:0000313" key="5">
    <source>
        <dbReference type="EMBL" id="RXI09721.1"/>
    </source>
</evidence>
<dbReference type="PANTHER" id="PTHR11247:SF40">
    <property type="entry name" value="LIPID PHOSPHATE PHOSPHATASE EPSILON 1, CHLOROPLASTIC"/>
    <property type="match status" value="1"/>
</dbReference>
<dbReference type="SUPFAM" id="SSF48317">
    <property type="entry name" value="Acid phosphatase/Vanadium-dependent haloperoxidase"/>
    <property type="match status" value="1"/>
</dbReference>
<feature type="domain" description="Phosphatidic acid phosphatase type 2/haloperoxidase" evidence="3">
    <location>
        <begin position="167"/>
        <end position="249"/>
    </location>
</feature>
<name>A0A498HZR6_MALDO</name>
<reference evidence="4 6" key="1">
    <citation type="submission" date="2018-10" db="EMBL/GenBank/DDBJ databases">
        <title>A high-quality apple genome assembly.</title>
        <authorList>
            <person name="Hu J."/>
        </authorList>
    </citation>
    <scope>NUCLEOTIDE SEQUENCE [LARGE SCALE GENOMIC DNA]</scope>
    <source>
        <strain evidence="6">cv. HFTH1</strain>
        <tissue evidence="4">Young leaf</tissue>
    </source>
</reference>
<feature type="transmembrane region" description="Helical" evidence="2">
    <location>
        <begin position="260"/>
        <end position="286"/>
    </location>
</feature>
<dbReference type="SMR" id="A0A498HZR6"/>
<keyword evidence="6" id="KW-1185">Reference proteome</keyword>
<dbReference type="OrthoDB" id="302705at2759"/>
<feature type="transmembrane region" description="Helical" evidence="2">
    <location>
        <begin position="177"/>
        <end position="194"/>
    </location>
</feature>
<evidence type="ECO:0000313" key="4">
    <source>
        <dbReference type="EMBL" id="RXH75107.1"/>
    </source>
</evidence>
<sequence length="299" mass="33380">MPPSAATNFFHHPNLRIFHRRSCWLKSLKPISFPRIPIKKLDSSGGFVPKKAVSGQRSRVMGSNSMVELIKMLPFRNADGEDGGGELHREDYIDGTSELSPLVVDNGLESKLNRLSKWIISALFAVVILWRHDGEAIWAAMGSVVNSILSVILKRILNQERPIPSLRAEPGMPSSHAQSIFYIVTFTIWSIVEWLGMNEISLTVTAFALAFGTYFSWLRVSQKLHTLSQIVVGAAFGTIFAIFWFWTWNAFVEKAFVSSLWVQIVVSVGAAGFCLGFVVHVIRYWLKDESYCGGSSSGH</sequence>
<dbReference type="KEGG" id="mdm:103401133"/>
<dbReference type="GO" id="GO:0005789">
    <property type="term" value="C:endoplasmic reticulum membrane"/>
    <property type="evidence" value="ECO:0007669"/>
    <property type="project" value="TreeGrafter"/>
</dbReference>
<accession>A0A498HZR6</accession>
<evidence type="ECO:0000256" key="1">
    <source>
        <dbReference type="ARBA" id="ARBA00022801"/>
    </source>
</evidence>
<organism evidence="4 6">
    <name type="scientific">Malus domestica</name>
    <name type="common">Apple</name>
    <name type="synonym">Pyrus malus</name>
    <dbReference type="NCBI Taxonomy" id="3750"/>
    <lineage>
        <taxon>Eukaryota</taxon>
        <taxon>Viridiplantae</taxon>
        <taxon>Streptophyta</taxon>
        <taxon>Embryophyta</taxon>
        <taxon>Tracheophyta</taxon>
        <taxon>Spermatophyta</taxon>
        <taxon>Magnoliopsida</taxon>
        <taxon>eudicotyledons</taxon>
        <taxon>Gunneridae</taxon>
        <taxon>Pentapetalae</taxon>
        <taxon>rosids</taxon>
        <taxon>fabids</taxon>
        <taxon>Rosales</taxon>
        <taxon>Rosaceae</taxon>
        <taxon>Amygdaloideae</taxon>
        <taxon>Maleae</taxon>
        <taxon>Malus</taxon>
    </lineage>
</organism>
<dbReference type="EMBL" id="RDQH01000341">
    <property type="protein sequence ID" value="RXH75107.1"/>
    <property type="molecule type" value="Genomic_DNA"/>
</dbReference>
<keyword evidence="1" id="KW-0378">Hydrolase</keyword>
<dbReference type="AlphaFoldDB" id="A0A498HZR6"/>
<feature type="transmembrane region" description="Helical" evidence="2">
    <location>
        <begin position="230"/>
        <end position="248"/>
    </location>
</feature>
<evidence type="ECO:0000256" key="2">
    <source>
        <dbReference type="SAM" id="Phobius"/>
    </source>
</evidence>
<dbReference type="STRING" id="3750.A0A498HZR6"/>
<protein>
    <recommendedName>
        <fullName evidence="3">Phosphatidic acid phosphatase type 2/haloperoxidase domain-containing protein</fullName>
    </recommendedName>
</protein>
<feature type="transmembrane region" description="Helical" evidence="2">
    <location>
        <begin position="200"/>
        <end position="218"/>
    </location>
</feature>
<comment type="caution">
    <text evidence="4">The sequence shown here is derived from an EMBL/GenBank/DDBJ whole genome shotgun (WGS) entry which is preliminary data.</text>
</comment>
<feature type="transmembrane region" description="Helical" evidence="2">
    <location>
        <begin position="137"/>
        <end position="157"/>
    </location>
</feature>
<dbReference type="GO" id="GO:0006487">
    <property type="term" value="P:protein N-linked glycosylation"/>
    <property type="evidence" value="ECO:0007669"/>
    <property type="project" value="TreeGrafter"/>
</dbReference>
<dbReference type="Pfam" id="PF01569">
    <property type="entry name" value="PAP2"/>
    <property type="match status" value="1"/>
</dbReference>
<evidence type="ECO:0000313" key="6">
    <source>
        <dbReference type="Proteomes" id="UP000290289"/>
    </source>
</evidence>
<dbReference type="GO" id="GO:0008610">
    <property type="term" value="P:lipid biosynthetic process"/>
    <property type="evidence" value="ECO:0007669"/>
    <property type="project" value="TreeGrafter"/>
</dbReference>
<keyword evidence="2" id="KW-1133">Transmembrane helix</keyword>
<gene>
    <name evidence="5" type="ORF">DVH24_026865</name>
    <name evidence="4" type="ORF">DVH24_029828</name>
</gene>
<dbReference type="InterPro" id="IPR000326">
    <property type="entry name" value="PAP2/HPO"/>
</dbReference>
<dbReference type="GO" id="GO:0047874">
    <property type="term" value="F:dolichyldiphosphatase activity"/>
    <property type="evidence" value="ECO:0007669"/>
    <property type="project" value="TreeGrafter"/>
</dbReference>
<dbReference type="EMBL" id="RDQH01000213">
    <property type="protein sequence ID" value="RXI09721.1"/>
    <property type="molecule type" value="Genomic_DNA"/>
</dbReference>
<proteinExistence type="predicted"/>
<dbReference type="InterPro" id="IPR036938">
    <property type="entry name" value="PAP2/HPO_sf"/>
</dbReference>
<dbReference type="Gene3D" id="1.20.144.10">
    <property type="entry name" value="Phosphatidic acid phosphatase type 2/haloperoxidase"/>
    <property type="match status" value="1"/>
</dbReference>
<evidence type="ECO:0000259" key="3">
    <source>
        <dbReference type="Pfam" id="PF01569"/>
    </source>
</evidence>
<keyword evidence="2" id="KW-0812">Transmembrane</keyword>
<dbReference type="PANTHER" id="PTHR11247">
    <property type="entry name" value="PALMITOYL-PROTEIN THIOESTERASE/DOLICHYLDIPHOSPHATASE 1"/>
    <property type="match status" value="1"/>
</dbReference>